<name>A0A931FW95_9ACTN</name>
<accession>A0A931FW95</accession>
<evidence type="ECO:0000256" key="1">
    <source>
        <dbReference type="ARBA" id="ARBA00010928"/>
    </source>
</evidence>
<organism evidence="5 6">
    <name type="scientific">Actinoplanes aureus</name>
    <dbReference type="NCBI Taxonomy" id="2792083"/>
    <lineage>
        <taxon>Bacteria</taxon>
        <taxon>Bacillati</taxon>
        <taxon>Actinomycetota</taxon>
        <taxon>Actinomycetes</taxon>
        <taxon>Micromonosporales</taxon>
        <taxon>Micromonosporaceae</taxon>
        <taxon>Actinoplanes</taxon>
    </lineage>
</organism>
<dbReference type="GO" id="GO:0016491">
    <property type="term" value="F:oxidoreductase activity"/>
    <property type="evidence" value="ECO:0007669"/>
    <property type="project" value="UniProtKB-KW"/>
</dbReference>
<dbReference type="InterPro" id="IPR000683">
    <property type="entry name" value="Gfo/Idh/MocA-like_OxRdtase_N"/>
</dbReference>
<comment type="similarity">
    <text evidence="1">Belongs to the Gfo/Idh/MocA family.</text>
</comment>
<dbReference type="InterPro" id="IPR036291">
    <property type="entry name" value="NAD(P)-bd_dom_sf"/>
</dbReference>
<sequence>MTEIQIGVLGAARILRGALLAPAQRVDGVTVAAIAARDPARARTYAAKHRIPRVHDSYEALLADPAIDAVYIPSPAALHARWTMAALDAGKHVLVEKPFTANAAEAERVAAAIATSDRVVMEAYHTGHHPLTARLREILASGEIGTVRAARAIFLVPVPPGRNIRWNPALGGGGLLDVGYYPVRLLRDLFGEATVERAHALHRNGIDRYLEADLTFPGDVRGTVVSSLWSRHLFGSSLRVDGDRGRLTVSWPYLPQFGSRITVRAGGRAHRERADRTPTYVYQLRAFRDAVLGDGPILTDAAAAVSQMRALDDIYVACGLRPRCLP</sequence>
<dbReference type="SUPFAM" id="SSF55347">
    <property type="entry name" value="Glyceraldehyde-3-phosphate dehydrogenase-like, C-terminal domain"/>
    <property type="match status" value="1"/>
</dbReference>
<dbReference type="RefSeq" id="WP_196413335.1">
    <property type="nucleotide sequence ID" value="NZ_JADQTO010000003.1"/>
</dbReference>
<evidence type="ECO:0000256" key="2">
    <source>
        <dbReference type="ARBA" id="ARBA00023002"/>
    </source>
</evidence>
<proteinExistence type="inferred from homology"/>
<dbReference type="EMBL" id="JADQTO010000003">
    <property type="protein sequence ID" value="MBG0561552.1"/>
    <property type="molecule type" value="Genomic_DNA"/>
</dbReference>
<keyword evidence="2" id="KW-0560">Oxidoreductase</keyword>
<dbReference type="PANTHER" id="PTHR22604">
    <property type="entry name" value="OXIDOREDUCTASES"/>
    <property type="match status" value="1"/>
</dbReference>
<keyword evidence="6" id="KW-1185">Reference proteome</keyword>
<evidence type="ECO:0000313" key="5">
    <source>
        <dbReference type="EMBL" id="MBG0561552.1"/>
    </source>
</evidence>
<dbReference type="GO" id="GO:0000166">
    <property type="term" value="F:nucleotide binding"/>
    <property type="evidence" value="ECO:0007669"/>
    <property type="project" value="InterPro"/>
</dbReference>
<comment type="caution">
    <text evidence="5">The sequence shown here is derived from an EMBL/GenBank/DDBJ whole genome shotgun (WGS) entry which is preliminary data.</text>
</comment>
<dbReference type="Gene3D" id="3.40.50.720">
    <property type="entry name" value="NAD(P)-binding Rossmann-like Domain"/>
    <property type="match status" value="1"/>
</dbReference>
<dbReference type="Gene3D" id="3.30.360.10">
    <property type="entry name" value="Dihydrodipicolinate Reductase, domain 2"/>
    <property type="match status" value="1"/>
</dbReference>
<dbReference type="AlphaFoldDB" id="A0A931FW95"/>
<dbReference type="InterPro" id="IPR050984">
    <property type="entry name" value="Gfo/Idh/MocA_domain"/>
</dbReference>
<evidence type="ECO:0000259" key="4">
    <source>
        <dbReference type="Pfam" id="PF22725"/>
    </source>
</evidence>
<dbReference type="InterPro" id="IPR055170">
    <property type="entry name" value="GFO_IDH_MocA-like_dom"/>
</dbReference>
<reference evidence="5" key="1">
    <citation type="submission" date="2020-11" db="EMBL/GenBank/DDBJ databases">
        <title>Isolation and identification of active actinomycetes.</title>
        <authorList>
            <person name="Sun X."/>
        </authorList>
    </citation>
    <scope>NUCLEOTIDE SEQUENCE</scope>
    <source>
        <strain evidence="5">NEAU-A11</strain>
    </source>
</reference>
<protein>
    <submittedName>
        <fullName evidence="5">Gfo/Idh/MocA family oxidoreductase</fullName>
    </submittedName>
</protein>
<gene>
    <name evidence="5" type="ORF">I4J89_08770</name>
</gene>
<dbReference type="Pfam" id="PF01408">
    <property type="entry name" value="GFO_IDH_MocA"/>
    <property type="match status" value="1"/>
</dbReference>
<dbReference type="SUPFAM" id="SSF51735">
    <property type="entry name" value="NAD(P)-binding Rossmann-fold domains"/>
    <property type="match status" value="1"/>
</dbReference>
<feature type="domain" description="Gfo/Idh/MocA-like oxidoreductase N-terminal" evidence="3">
    <location>
        <begin position="4"/>
        <end position="123"/>
    </location>
</feature>
<dbReference type="PANTHER" id="PTHR22604:SF105">
    <property type="entry name" value="TRANS-1,2-DIHYDROBENZENE-1,2-DIOL DEHYDROGENASE"/>
    <property type="match status" value="1"/>
</dbReference>
<evidence type="ECO:0000313" key="6">
    <source>
        <dbReference type="Proteomes" id="UP000598146"/>
    </source>
</evidence>
<evidence type="ECO:0000259" key="3">
    <source>
        <dbReference type="Pfam" id="PF01408"/>
    </source>
</evidence>
<feature type="domain" description="GFO/IDH/MocA-like oxidoreductase" evidence="4">
    <location>
        <begin position="133"/>
        <end position="247"/>
    </location>
</feature>
<dbReference type="Proteomes" id="UP000598146">
    <property type="component" value="Unassembled WGS sequence"/>
</dbReference>
<dbReference type="Pfam" id="PF22725">
    <property type="entry name" value="GFO_IDH_MocA_C3"/>
    <property type="match status" value="1"/>
</dbReference>